<feature type="compositionally biased region" description="Polar residues" evidence="10">
    <location>
        <begin position="11"/>
        <end position="30"/>
    </location>
</feature>
<keyword evidence="6 9" id="KW-0418">Kinase</keyword>
<keyword evidence="12" id="KW-1185">Reference proteome</keyword>
<dbReference type="OMA" id="HFIYLRA"/>
<proteinExistence type="inferred from homology"/>
<keyword evidence="7 9" id="KW-0067">ATP-binding</keyword>
<dbReference type="GO" id="GO:0005524">
    <property type="term" value="F:ATP binding"/>
    <property type="evidence" value="ECO:0007669"/>
    <property type="project" value="UniProtKB-KW"/>
</dbReference>
<dbReference type="AlphaFoldDB" id="A0A084GAX9"/>
<keyword evidence="5 9" id="KW-0547">Nucleotide-binding</keyword>
<evidence type="ECO:0000256" key="9">
    <source>
        <dbReference type="RuleBase" id="RU363066"/>
    </source>
</evidence>
<dbReference type="InterPro" id="IPR027417">
    <property type="entry name" value="P-loop_NTPase"/>
</dbReference>
<keyword evidence="4 9" id="KW-0808">Transferase</keyword>
<dbReference type="InterPro" id="IPR006001">
    <property type="entry name" value="Therm_gnt_kin"/>
</dbReference>
<evidence type="ECO:0000256" key="1">
    <source>
        <dbReference type="ARBA" id="ARBA00004875"/>
    </source>
</evidence>
<evidence type="ECO:0000256" key="10">
    <source>
        <dbReference type="SAM" id="MobiDB-lite"/>
    </source>
</evidence>
<evidence type="ECO:0000256" key="5">
    <source>
        <dbReference type="ARBA" id="ARBA00022741"/>
    </source>
</evidence>
<dbReference type="NCBIfam" id="TIGR01313">
    <property type="entry name" value="therm_gnt_kin"/>
    <property type="match status" value="1"/>
</dbReference>
<dbReference type="HOGENOM" id="CLU_077168_0_0_1"/>
<dbReference type="VEuPathDB" id="FungiDB:SAPIO_CDS3504"/>
<evidence type="ECO:0000256" key="3">
    <source>
        <dbReference type="ARBA" id="ARBA00012054"/>
    </source>
</evidence>
<comment type="similarity">
    <text evidence="2 9">Belongs to the gluconokinase GntK/GntV family.</text>
</comment>
<dbReference type="EC" id="2.7.1.12" evidence="3 9"/>
<dbReference type="PANTHER" id="PTHR43442">
    <property type="entry name" value="GLUCONOKINASE-RELATED"/>
    <property type="match status" value="1"/>
</dbReference>
<dbReference type="Gene3D" id="3.40.50.300">
    <property type="entry name" value="P-loop containing nucleotide triphosphate hydrolases"/>
    <property type="match status" value="1"/>
</dbReference>
<dbReference type="KEGG" id="sapo:SAPIO_CDS3504"/>
<gene>
    <name evidence="11" type="ORF">SAPIO_CDS3504</name>
</gene>
<dbReference type="Proteomes" id="UP000028545">
    <property type="component" value="Unassembled WGS sequence"/>
</dbReference>
<dbReference type="SUPFAM" id="SSF52540">
    <property type="entry name" value="P-loop containing nucleoside triphosphate hydrolases"/>
    <property type="match status" value="1"/>
</dbReference>
<dbReference type="EMBL" id="JOWA01000088">
    <property type="protein sequence ID" value="KEZ44491.1"/>
    <property type="molecule type" value="Genomic_DNA"/>
</dbReference>
<dbReference type="GO" id="GO:0009051">
    <property type="term" value="P:pentose-phosphate shunt, oxidative branch"/>
    <property type="evidence" value="ECO:0007669"/>
    <property type="project" value="EnsemblFungi"/>
</dbReference>
<dbReference type="PANTHER" id="PTHR43442:SF3">
    <property type="entry name" value="GLUCONOKINASE-RELATED"/>
    <property type="match status" value="1"/>
</dbReference>
<sequence>MLSVDSPLLVTGNTTPSTSFTKDMSPNGSHTPGRVHVAQSARGPTIANGSTDATLSGGRTTKPHHIFLVTGPAGVGKSSVAAYLSKKLNFPYIEGDEFHPRANVEKMSNGIPLTDADRWDWLTALREESQRRIQSGSEGVVLTCSALKQKYRDVIRVAGYFDHSLLIHFIYLSAPEELLLERVRLRQNHYMGANMVHSQFEVLEPPGPNERDVISIDVSGTLNEVQEDALRKVSEILANESYSRVNE</sequence>
<evidence type="ECO:0000256" key="4">
    <source>
        <dbReference type="ARBA" id="ARBA00022679"/>
    </source>
</evidence>
<comment type="catalytic activity">
    <reaction evidence="8 9">
        <text>D-gluconate + ATP = 6-phospho-D-gluconate + ADP + H(+)</text>
        <dbReference type="Rhea" id="RHEA:19433"/>
        <dbReference type="ChEBI" id="CHEBI:15378"/>
        <dbReference type="ChEBI" id="CHEBI:18391"/>
        <dbReference type="ChEBI" id="CHEBI:30616"/>
        <dbReference type="ChEBI" id="CHEBI:58759"/>
        <dbReference type="ChEBI" id="CHEBI:456216"/>
        <dbReference type="EC" id="2.7.1.12"/>
    </reaction>
</comment>
<evidence type="ECO:0000256" key="7">
    <source>
        <dbReference type="ARBA" id="ARBA00022840"/>
    </source>
</evidence>
<name>A0A084GAX9_PSEDA</name>
<dbReference type="RefSeq" id="XP_016644290.1">
    <property type="nucleotide sequence ID" value="XM_016786284.1"/>
</dbReference>
<dbReference type="GeneID" id="27722576"/>
<comment type="pathway">
    <text evidence="1 9">Carbohydrate acid metabolism; D-gluconate degradation.</text>
</comment>
<evidence type="ECO:0000256" key="8">
    <source>
        <dbReference type="ARBA" id="ARBA00048090"/>
    </source>
</evidence>
<dbReference type="OrthoDB" id="275177at2759"/>
<dbReference type="CDD" id="cd02021">
    <property type="entry name" value="GntK"/>
    <property type="match status" value="1"/>
</dbReference>
<dbReference type="GO" id="GO:0005975">
    <property type="term" value="P:carbohydrate metabolic process"/>
    <property type="evidence" value="ECO:0007669"/>
    <property type="project" value="InterPro"/>
</dbReference>
<evidence type="ECO:0000256" key="2">
    <source>
        <dbReference type="ARBA" id="ARBA00008420"/>
    </source>
</evidence>
<reference evidence="11 12" key="1">
    <citation type="journal article" date="2014" name="Genome Announc.">
        <title>Draft genome sequence of the pathogenic fungus Scedosporium apiospermum.</title>
        <authorList>
            <person name="Vandeputte P."/>
            <person name="Ghamrawi S."/>
            <person name="Rechenmann M."/>
            <person name="Iltis A."/>
            <person name="Giraud S."/>
            <person name="Fleury M."/>
            <person name="Thornton C."/>
            <person name="Delhaes L."/>
            <person name="Meyer W."/>
            <person name="Papon N."/>
            <person name="Bouchara J.P."/>
        </authorList>
    </citation>
    <scope>NUCLEOTIDE SEQUENCE [LARGE SCALE GENOMIC DNA]</scope>
    <source>
        <strain evidence="11 12">IHEM 14462</strain>
    </source>
</reference>
<dbReference type="GO" id="GO:0046316">
    <property type="term" value="F:gluconokinase activity"/>
    <property type="evidence" value="ECO:0007669"/>
    <property type="project" value="UniProtKB-EC"/>
</dbReference>
<dbReference type="Pfam" id="PF13238">
    <property type="entry name" value="AAA_18"/>
    <property type="match status" value="1"/>
</dbReference>
<comment type="caution">
    <text evidence="11">The sequence shown here is derived from an EMBL/GenBank/DDBJ whole genome shotgun (WGS) entry which is preliminary data.</text>
</comment>
<evidence type="ECO:0000313" key="12">
    <source>
        <dbReference type="Proteomes" id="UP000028545"/>
    </source>
</evidence>
<protein>
    <recommendedName>
        <fullName evidence="3 9">Gluconokinase</fullName>
        <ecNumber evidence="3 9">2.7.1.12</ecNumber>
    </recommendedName>
</protein>
<dbReference type="GO" id="GO:0005737">
    <property type="term" value="C:cytoplasm"/>
    <property type="evidence" value="ECO:0007669"/>
    <property type="project" value="TreeGrafter"/>
</dbReference>
<evidence type="ECO:0000256" key="6">
    <source>
        <dbReference type="ARBA" id="ARBA00022777"/>
    </source>
</evidence>
<feature type="region of interest" description="Disordered" evidence="10">
    <location>
        <begin position="1"/>
        <end position="58"/>
    </location>
</feature>
<evidence type="ECO:0000313" key="11">
    <source>
        <dbReference type="EMBL" id="KEZ44491.1"/>
    </source>
</evidence>
<organism evidence="11 12">
    <name type="scientific">Pseudallescheria apiosperma</name>
    <name type="common">Scedosporium apiospermum</name>
    <dbReference type="NCBI Taxonomy" id="563466"/>
    <lineage>
        <taxon>Eukaryota</taxon>
        <taxon>Fungi</taxon>
        <taxon>Dikarya</taxon>
        <taxon>Ascomycota</taxon>
        <taxon>Pezizomycotina</taxon>
        <taxon>Sordariomycetes</taxon>
        <taxon>Hypocreomycetidae</taxon>
        <taxon>Microascales</taxon>
        <taxon>Microascaceae</taxon>
        <taxon>Scedosporium</taxon>
    </lineage>
</organism>
<dbReference type="FunFam" id="3.40.50.300:FF:001607">
    <property type="entry name" value="Gluconokinase"/>
    <property type="match status" value="1"/>
</dbReference>
<dbReference type="UniPathway" id="UPA00792"/>
<feature type="compositionally biased region" description="Polar residues" evidence="10">
    <location>
        <begin position="47"/>
        <end position="58"/>
    </location>
</feature>
<accession>A0A084GAX9</accession>